<dbReference type="Proteomes" id="UP001230649">
    <property type="component" value="Unassembled WGS sequence"/>
</dbReference>
<accession>A0ACC2VKQ5</accession>
<evidence type="ECO:0000313" key="1">
    <source>
        <dbReference type="EMBL" id="KAJ9099739.1"/>
    </source>
</evidence>
<comment type="caution">
    <text evidence="1">The sequence shown here is derived from an EMBL/GenBank/DDBJ whole genome shotgun (WGS) entry which is preliminary data.</text>
</comment>
<name>A0ACC2VKQ5_9TREE</name>
<dbReference type="EMBL" id="JASBWS010000080">
    <property type="protein sequence ID" value="KAJ9099739.1"/>
    <property type="molecule type" value="Genomic_DNA"/>
</dbReference>
<organism evidence="1 2">
    <name type="scientific">Naganishia adeliensis</name>
    <dbReference type="NCBI Taxonomy" id="92952"/>
    <lineage>
        <taxon>Eukaryota</taxon>
        <taxon>Fungi</taxon>
        <taxon>Dikarya</taxon>
        <taxon>Basidiomycota</taxon>
        <taxon>Agaricomycotina</taxon>
        <taxon>Tremellomycetes</taxon>
        <taxon>Filobasidiales</taxon>
        <taxon>Filobasidiaceae</taxon>
        <taxon>Naganishia</taxon>
    </lineage>
</organism>
<proteinExistence type="predicted"/>
<keyword evidence="2" id="KW-1185">Reference proteome</keyword>
<reference evidence="1" key="1">
    <citation type="submission" date="2023-04" db="EMBL/GenBank/DDBJ databases">
        <title>Draft Genome sequencing of Naganishia species isolated from polar environments using Oxford Nanopore Technology.</title>
        <authorList>
            <person name="Leo P."/>
            <person name="Venkateswaran K."/>
        </authorList>
    </citation>
    <scope>NUCLEOTIDE SEQUENCE</scope>
    <source>
        <strain evidence="1">MNA-CCFEE 5262</strain>
    </source>
</reference>
<protein>
    <submittedName>
        <fullName evidence="1">Uncharacterized protein</fullName>
    </submittedName>
</protein>
<sequence>MAHATNTSALPANLITTQRRKGRPTLEDIVRAEIDSASQSTGGGADPGDSVSPVSPGTAQVKESDVFTRFMPREVEVFGSEEIHVPQSDVILAQGRSGMMAEDAIDDGDDINVEDNQGANVTLKNMKRCDDPAYHKVYEGLTTEVAQWFDSLKNDFGYRYQAFAREFSRLLLSESVDRPHDIRAFSFLPALTQDALDDPSIAEDDIMYRVQYNCKTKHTALIRKRLLQALARTSTPTEEGPISTDDHQVRLSAQQWTQADAEADEETQKKKVKKKKGGNRQGAKKKDGEILCGVTLVVEISKAQCRTHESTIWQKGHHDEYSEAELKEGRLVGLSPRLRQRPNQTPMSIQLAIQRDYLRAPFDRLPWFRKAKPPKVKSAYDSFKNTNVLDANPLMAVQTIYDRWPDAFFLHQPYTENQQFLAGITSQYALDSAIINGFRFGIALDSTWRHVNNNGHPLTFVTTTNDAQRMTPGQCHLDLAVTVICSSSPFLSTAVFAFLSRQVDTSTLADLLQAGKAEVEQRAREIIKQQKKGQEIEVNDFRTSTEMASLGENAARIVADSSGWTPGFGMIDKDTAERNALREVFGKDFCIRLCQFHLKQAMRRWQKQCTIKIAGPRKGGQQALPKEAMESLLRHVEVLQRCPRESDWEEYVSEFNRKVRKLVLERYSLGEAMCQRVLSYFEDNWFDDRWRDMWVDYGLPDGATRDGILNTNNFIERAFKTFKTVFLGGRKNRRIDRLILVLVNDFFPFYALWPPNDAKPSRVVLSTMKSGYEIWKCAVFREEEISSGLSRCWITRAATQEELRRSPAIRTITTVIEQYKAEGTTYCPCKSIARKSEGIGKFDPAKRKPEDEARAVAEEAMLKEMEQQGDLEFQQDWVFPRDTPEEGQELMDDGPDAGSYCRPSSEESETDKQDGKHTKTRKDARSMTPRYAWDKEMTSGDGETDTDTDNDSRSHRGRQSPSFKLPVITGGKGRTGFMINSPVHKGRKSKHVGYKSDDMPLESASDDEHGAFKPSSTRPEAGGAMTPDVPAVASQTKPRPSKRKVAEKVRVLVKGRMQELEWPPPSERKIGFNNTDSVCYANALFQVLVHMPIVLQGFHTTGLPSIRTRSTSLEERIKTFADLYVTASDSCSPALWGYDHTTAVGGVKRSFNIFKLQLGHHQCAAELLQKLLDSSESRPEMAWLVTDVFGINVRKDYSYLDVPLGGGAVGLNTRGMIMAAFAAQTRQKKQCASIHDTFQTGLRNSPPYLVARINRDAELDAQRRAEEEKKREKEKLKPGSKSKVNVPKSKELLVQKTITIHGVDHPTIEKLTYNLVAAVIHSGSQNGGHYTAEVLIKNDWYRFNDTKVRSTFPGPFGKSCNRSYVDEKALPQPSPYLLFYQLRTPVESASGTQLDTGFVEDEEEKVKDKATEEGKASARPPFLADHDDDEWTRKRRIIPAVRLLDPANLESYHEVMKMPSKGRNGHNDYLAKMRLEGAGPGWMVSNTDAWRFKTGEMANDEMINAWGRMLDHHCPPGLARVPPTFLWKYTRSTIMLQRLTRWFKDVILFATPPPVRRLILPMHHGCHWTVGVVDFVKETVVFMDSITCDDRYATFKEDVEAFLEFQYTHEAHMHPSDIWQKPSWTFERAEGDYVPQQKDGNSCGFIVMRNMELAAMGLRPSESFLNLGTPQITKEDGAKIRMDAWLKMKEFGIQERNRRASRDLNAEASSLFAEDDDEEARVNKKPKL</sequence>
<gene>
    <name evidence="1" type="ORF">QFC20_005617</name>
</gene>
<evidence type="ECO:0000313" key="2">
    <source>
        <dbReference type="Proteomes" id="UP001230649"/>
    </source>
</evidence>